<feature type="non-terminal residue" evidence="1">
    <location>
        <position position="1"/>
    </location>
</feature>
<dbReference type="EMBL" id="BARS01022202">
    <property type="protein sequence ID" value="GAG12231.1"/>
    <property type="molecule type" value="Genomic_DNA"/>
</dbReference>
<accession>X0WHP4</accession>
<evidence type="ECO:0000313" key="1">
    <source>
        <dbReference type="EMBL" id="GAG12231.1"/>
    </source>
</evidence>
<dbReference type="AlphaFoldDB" id="X0WHP4"/>
<reference evidence="1" key="1">
    <citation type="journal article" date="2014" name="Front. Microbiol.">
        <title>High frequency of phylogenetically diverse reductive dehalogenase-homologous genes in deep subseafloor sedimentary metagenomes.</title>
        <authorList>
            <person name="Kawai M."/>
            <person name="Futagami T."/>
            <person name="Toyoda A."/>
            <person name="Takaki Y."/>
            <person name="Nishi S."/>
            <person name="Hori S."/>
            <person name="Arai W."/>
            <person name="Tsubouchi T."/>
            <person name="Morono Y."/>
            <person name="Uchiyama I."/>
            <person name="Ito T."/>
            <person name="Fujiyama A."/>
            <person name="Inagaki F."/>
            <person name="Takami H."/>
        </authorList>
    </citation>
    <scope>NUCLEOTIDE SEQUENCE</scope>
    <source>
        <strain evidence="1">Expedition CK06-06</strain>
    </source>
</reference>
<sequence>TKYHEAPPLDNIKNNVIAFELTQDKKLAYKYVNAEGLVVTNSSALSVNPTTGWTMIAMVFTPDEVLEGDELECAEQRIGKLVFYVNGRAIWTIKEFPEYYFHGFANDKEKQLGVPYSISWGGGSFGLAESWHYDYQTYVVYTGTGQGFIDAKFKVVADPIPTDCYTPPTGDTSIDGFLLSADSTTFHDTDPCDPDVDIPLKVMRMEYTGTTAVTTGTSANTYFIKFDQPISMLSNRDYVVNLSIYVDGIFHSNKNSKISVLMYSDDVDIDV</sequence>
<protein>
    <submittedName>
        <fullName evidence="1">Uncharacterized protein</fullName>
    </submittedName>
</protein>
<name>X0WHP4_9ZZZZ</name>
<comment type="caution">
    <text evidence="1">The sequence shown here is derived from an EMBL/GenBank/DDBJ whole genome shotgun (WGS) entry which is preliminary data.</text>
</comment>
<proteinExistence type="predicted"/>
<organism evidence="1">
    <name type="scientific">marine sediment metagenome</name>
    <dbReference type="NCBI Taxonomy" id="412755"/>
    <lineage>
        <taxon>unclassified sequences</taxon>
        <taxon>metagenomes</taxon>
        <taxon>ecological metagenomes</taxon>
    </lineage>
</organism>
<feature type="non-terminal residue" evidence="1">
    <location>
        <position position="271"/>
    </location>
</feature>
<gene>
    <name evidence="1" type="ORF">S01H1_35526</name>
</gene>